<keyword evidence="3" id="KW-1185">Reference proteome</keyword>
<evidence type="ECO:0000313" key="2">
    <source>
        <dbReference type="EMBL" id="PBB05131.1"/>
    </source>
</evidence>
<feature type="transmembrane region" description="Helical" evidence="1">
    <location>
        <begin position="6"/>
        <end position="24"/>
    </location>
</feature>
<protein>
    <submittedName>
        <fullName evidence="2">Uncharacterized protein</fullName>
    </submittedName>
</protein>
<dbReference type="Proteomes" id="UP000217561">
    <property type="component" value="Unassembled WGS sequence"/>
</dbReference>
<keyword evidence="1" id="KW-0472">Membrane</keyword>
<feature type="transmembrane region" description="Helical" evidence="1">
    <location>
        <begin position="57"/>
        <end position="75"/>
    </location>
</feature>
<proteinExistence type="predicted"/>
<evidence type="ECO:0000313" key="3">
    <source>
        <dbReference type="Proteomes" id="UP000217561"/>
    </source>
</evidence>
<dbReference type="RefSeq" id="WP_095822546.1">
    <property type="nucleotide sequence ID" value="NZ_NSGH01000017.1"/>
</dbReference>
<evidence type="ECO:0000256" key="1">
    <source>
        <dbReference type="SAM" id="Phobius"/>
    </source>
</evidence>
<keyword evidence="1" id="KW-1133">Transmembrane helix</keyword>
<accession>A0ABX4HPI9</accession>
<keyword evidence="1" id="KW-0812">Transmembrane</keyword>
<reference evidence="2 3" key="1">
    <citation type="submission" date="2017-08" db="EMBL/GenBank/DDBJ databases">
        <title>Salimicrobium alkalisoli sp. nov., isolated from saline alkaline soil.</title>
        <authorList>
            <person name="Zhang G."/>
            <person name="Xiong Q."/>
        </authorList>
    </citation>
    <scope>NUCLEOTIDE SEQUENCE [LARGE SCALE GENOMIC DNA]</scope>
    <source>
        <strain evidence="2 3">WN024</strain>
    </source>
</reference>
<organism evidence="2 3">
    <name type="scientific">Salimicrobium humidisoli</name>
    <dbReference type="NCBI Taxonomy" id="2029857"/>
    <lineage>
        <taxon>Bacteria</taxon>
        <taxon>Bacillati</taxon>
        <taxon>Bacillota</taxon>
        <taxon>Bacilli</taxon>
        <taxon>Bacillales</taxon>
        <taxon>Bacillaceae</taxon>
        <taxon>Salimicrobium</taxon>
    </lineage>
</organism>
<name>A0ABX4HPI9_9BACI</name>
<sequence length="76" mass="8604">MYPLYYTVAIIMTAIALGATIYIGKNLNKQEHSADSDEELASLKSDSRDTSSFRRLSIIYVITFVITLALIWIFIL</sequence>
<gene>
    <name evidence="2" type="ORF">CKW00_10640</name>
</gene>
<dbReference type="EMBL" id="NSGH01000017">
    <property type="protein sequence ID" value="PBB05131.1"/>
    <property type="molecule type" value="Genomic_DNA"/>
</dbReference>
<comment type="caution">
    <text evidence="2">The sequence shown here is derived from an EMBL/GenBank/DDBJ whole genome shotgun (WGS) entry which is preliminary data.</text>
</comment>